<dbReference type="EMBL" id="HBUF01064509">
    <property type="protein sequence ID" value="CAG6627156.1"/>
    <property type="molecule type" value="Transcribed_RNA"/>
</dbReference>
<dbReference type="EMBL" id="HBUF01315411">
    <property type="protein sequence ID" value="CAG6693932.1"/>
    <property type="molecule type" value="Transcribed_RNA"/>
</dbReference>
<dbReference type="EMBL" id="HBUF01366294">
    <property type="protein sequence ID" value="CAG6723736.1"/>
    <property type="molecule type" value="Transcribed_RNA"/>
</dbReference>
<protein>
    <recommendedName>
        <fullName evidence="3">Vomeronasal type 2 receptor</fullName>
    </recommendedName>
</protein>
<organism evidence="2">
    <name type="scientific">Cacopsylla melanoneura</name>
    <dbReference type="NCBI Taxonomy" id="428564"/>
    <lineage>
        <taxon>Eukaryota</taxon>
        <taxon>Metazoa</taxon>
        <taxon>Ecdysozoa</taxon>
        <taxon>Arthropoda</taxon>
        <taxon>Hexapoda</taxon>
        <taxon>Insecta</taxon>
        <taxon>Pterygota</taxon>
        <taxon>Neoptera</taxon>
        <taxon>Paraneoptera</taxon>
        <taxon>Hemiptera</taxon>
        <taxon>Sternorrhyncha</taxon>
        <taxon>Psylloidea</taxon>
        <taxon>Psyllidae</taxon>
        <taxon>Psyllinae</taxon>
        <taxon>Cacopsylla</taxon>
    </lineage>
</organism>
<dbReference type="EMBL" id="HBUF01366292">
    <property type="protein sequence ID" value="CAG6723734.1"/>
    <property type="molecule type" value="Transcribed_RNA"/>
</dbReference>
<accession>A0A8D8Q8I7</accession>
<proteinExistence type="predicted"/>
<dbReference type="EMBL" id="HBUF01064511">
    <property type="protein sequence ID" value="CAG6627158.1"/>
    <property type="molecule type" value="Transcribed_RNA"/>
</dbReference>
<feature type="signal peptide" evidence="1">
    <location>
        <begin position="1"/>
        <end position="26"/>
    </location>
</feature>
<dbReference type="EMBL" id="HBUF01315410">
    <property type="protein sequence ID" value="CAG6693931.1"/>
    <property type="molecule type" value="Transcribed_RNA"/>
</dbReference>
<dbReference type="EMBL" id="HBUF01315409">
    <property type="protein sequence ID" value="CAG6693930.1"/>
    <property type="molecule type" value="Transcribed_RNA"/>
</dbReference>
<reference evidence="2" key="1">
    <citation type="submission" date="2021-05" db="EMBL/GenBank/DDBJ databases">
        <authorList>
            <person name="Alioto T."/>
            <person name="Alioto T."/>
            <person name="Gomez Garrido J."/>
        </authorList>
    </citation>
    <scope>NUCLEOTIDE SEQUENCE</scope>
</reference>
<feature type="chain" id="PRO_5036261739" description="Vomeronasal type 2 receptor" evidence="1">
    <location>
        <begin position="27"/>
        <end position="211"/>
    </location>
</feature>
<dbReference type="EMBL" id="HBUF01519239">
    <property type="protein sequence ID" value="CAG6748461.1"/>
    <property type="molecule type" value="Transcribed_RNA"/>
</dbReference>
<name>A0A8D8Q8I7_9HEMI</name>
<evidence type="ECO:0000313" key="2">
    <source>
        <dbReference type="EMBL" id="CAG6627158.1"/>
    </source>
</evidence>
<evidence type="ECO:0000256" key="1">
    <source>
        <dbReference type="SAM" id="SignalP"/>
    </source>
</evidence>
<dbReference type="EMBL" id="HBUF01519238">
    <property type="protein sequence ID" value="CAG6748460.1"/>
    <property type="molecule type" value="Transcribed_RNA"/>
</dbReference>
<sequence>MLPPLIFTEVWITVLVLVSNFITIHGSDRDSISFKGDMPMHIFKGSVYYDNLFSQNGLNNTMVFLHAHNGCLYSDTHEYLQCKLISEMSRQLALYVEQNPVKYGTFTNSQHVYDYWNGIKHHCAAILFDYYNKVAFKIWHTIKYKSKVLRNMGNGLHFVNKTRRQILEHWCFEENLLNRQMNKTVTDIRSFMRDIFMSWSKGPFRVCAGLS</sequence>
<dbReference type="AlphaFoldDB" id="A0A8D8Q8I7"/>
<evidence type="ECO:0008006" key="3">
    <source>
        <dbReference type="Google" id="ProtNLM"/>
    </source>
</evidence>
<dbReference type="EMBL" id="HBUF01519241">
    <property type="protein sequence ID" value="CAG6748463.1"/>
    <property type="molecule type" value="Transcribed_RNA"/>
</dbReference>
<dbReference type="EMBL" id="HBUF01064510">
    <property type="protein sequence ID" value="CAG6627157.1"/>
    <property type="molecule type" value="Transcribed_RNA"/>
</dbReference>
<keyword evidence="1" id="KW-0732">Signal</keyword>
<dbReference type="EMBL" id="HBUF01519242">
    <property type="protein sequence ID" value="CAG6748464.1"/>
    <property type="molecule type" value="Transcribed_RNA"/>
</dbReference>
<dbReference type="EMBL" id="HBUF01366293">
    <property type="protein sequence ID" value="CAG6723735.1"/>
    <property type="molecule type" value="Transcribed_RNA"/>
</dbReference>
<dbReference type="EMBL" id="HBUF01064508">
    <property type="protein sequence ID" value="CAG6627155.1"/>
    <property type="molecule type" value="Transcribed_RNA"/>
</dbReference>